<feature type="domain" description="LysM" evidence="2">
    <location>
        <begin position="309"/>
        <end position="353"/>
    </location>
</feature>
<dbReference type="Gene3D" id="3.10.350.10">
    <property type="entry name" value="LysM domain"/>
    <property type="match status" value="4"/>
</dbReference>
<feature type="compositionally biased region" description="Polar residues" evidence="1">
    <location>
        <begin position="356"/>
        <end position="365"/>
    </location>
</feature>
<protein>
    <submittedName>
        <fullName evidence="3">LysM peptidoglycan-binding domain-containing protein</fullName>
    </submittedName>
</protein>
<dbReference type="SMART" id="SM00257">
    <property type="entry name" value="LysM"/>
    <property type="match status" value="4"/>
</dbReference>
<dbReference type="AlphaFoldDB" id="A0A6B3L5L3"/>
<dbReference type="CDD" id="cd00118">
    <property type="entry name" value="LysM"/>
    <property type="match status" value="4"/>
</dbReference>
<feature type="region of interest" description="Disordered" evidence="1">
    <location>
        <begin position="81"/>
        <end position="173"/>
    </location>
</feature>
<dbReference type="SUPFAM" id="SSF54106">
    <property type="entry name" value="LysM domain"/>
    <property type="match status" value="4"/>
</dbReference>
<accession>A0A6B3L5L3</accession>
<dbReference type="InterPro" id="IPR018392">
    <property type="entry name" value="LysM"/>
</dbReference>
<keyword evidence="4" id="KW-1185">Reference proteome</keyword>
<evidence type="ECO:0000313" key="4">
    <source>
        <dbReference type="Proteomes" id="UP000475117"/>
    </source>
</evidence>
<dbReference type="EMBL" id="CP066776">
    <property type="protein sequence ID" value="QQL45181.1"/>
    <property type="molecule type" value="Genomic_DNA"/>
</dbReference>
<feature type="region of interest" description="Disordered" evidence="1">
    <location>
        <begin position="38"/>
        <end position="67"/>
    </location>
</feature>
<dbReference type="PROSITE" id="PS51782">
    <property type="entry name" value="LYSM"/>
    <property type="match status" value="4"/>
</dbReference>
<feature type="region of interest" description="Disordered" evidence="1">
    <location>
        <begin position="354"/>
        <end position="377"/>
    </location>
</feature>
<gene>
    <name evidence="3" type="ORF">G3M56_000920</name>
</gene>
<dbReference type="Pfam" id="PF01476">
    <property type="entry name" value="LysM"/>
    <property type="match status" value="4"/>
</dbReference>
<reference evidence="3 4" key="1">
    <citation type="submission" date="2020-12" db="EMBL/GenBank/DDBJ databases">
        <title>Sulforoseuscoccus oceanibium gen. nov., sp. nov., a representative of the phylum Verrucomicrobia with special cytoplasmic membrane, and proposal of Sulforoseuscoccusaceae fam. nov.</title>
        <authorList>
            <person name="Xi F."/>
        </authorList>
    </citation>
    <scope>NUCLEOTIDE SEQUENCE [LARGE SCALE GENOMIC DNA]</scope>
    <source>
        <strain evidence="3 4">T37</strain>
    </source>
</reference>
<proteinExistence type="predicted"/>
<name>A0A6B3L5L3_9BACT</name>
<evidence type="ECO:0000256" key="1">
    <source>
        <dbReference type="SAM" id="MobiDB-lite"/>
    </source>
</evidence>
<dbReference type="KEGG" id="soa:G3M56_000920"/>
<feature type="domain" description="LysM" evidence="2">
    <location>
        <begin position="246"/>
        <end position="290"/>
    </location>
</feature>
<dbReference type="PANTHER" id="PTHR33734:SF22">
    <property type="entry name" value="MEMBRANE-BOUND LYTIC MUREIN TRANSGLYCOSYLASE D"/>
    <property type="match status" value="1"/>
</dbReference>
<evidence type="ECO:0000259" key="2">
    <source>
        <dbReference type="PROSITE" id="PS51782"/>
    </source>
</evidence>
<dbReference type="InterPro" id="IPR036779">
    <property type="entry name" value="LysM_dom_sf"/>
</dbReference>
<feature type="compositionally biased region" description="Pro residues" evidence="1">
    <location>
        <begin position="94"/>
        <end position="152"/>
    </location>
</feature>
<dbReference type="Proteomes" id="UP000475117">
    <property type="component" value="Chromosome"/>
</dbReference>
<sequence length="436" mass="46005">MKSASDFHSSQPAPAGSFSRRALTALILTAVPITVQSATAQSGAHNADVERTQRLQDAVDDQAREVQRVRQELEQLRQLLEDTASDQPVELPDEVPPAPSSEPAEQPEPTPADEPAPQPEPLPEPIAPEPAAEPAPEPAVNPTPVSPAPQPDPEPEERIVPAASHTIQRGETLSSIARQYGTTWQELAKINGIDDPGRLQLGQVLTLPGSVAVAEDPAPTPQAEPETAAAVAELAPPASNRPKEPATITVKSGDTLSAIARKHGTTVEAMLAANPGVVANQLRVGQKLVIGDAGDVAPPGERAKPIATRTYIVQEGETLYAIARKFGTTAEAIIALNQLPDANHIRLGQELKVPANNDQSSSGGQSPAPISPDDMAPYEVKPGETLYGIGRKFFLSPAEIARMNKLPANANLQAGQELVLPMHVMYSHAATRSADQ</sequence>
<dbReference type="PANTHER" id="PTHR33734">
    <property type="entry name" value="LYSM DOMAIN-CONTAINING GPI-ANCHORED PROTEIN 2"/>
    <property type="match status" value="1"/>
</dbReference>
<dbReference type="RefSeq" id="WP_164365407.1">
    <property type="nucleotide sequence ID" value="NZ_CP066776.1"/>
</dbReference>
<organism evidence="3 4">
    <name type="scientific">Sulfuriroseicoccus oceanibius</name>
    <dbReference type="NCBI Taxonomy" id="2707525"/>
    <lineage>
        <taxon>Bacteria</taxon>
        <taxon>Pseudomonadati</taxon>
        <taxon>Verrucomicrobiota</taxon>
        <taxon>Verrucomicrobiia</taxon>
        <taxon>Verrucomicrobiales</taxon>
        <taxon>Verrucomicrobiaceae</taxon>
        <taxon>Sulfuriroseicoccus</taxon>
    </lineage>
</organism>
<feature type="domain" description="LysM" evidence="2">
    <location>
        <begin position="376"/>
        <end position="420"/>
    </location>
</feature>
<evidence type="ECO:0000313" key="3">
    <source>
        <dbReference type="EMBL" id="QQL45181.1"/>
    </source>
</evidence>
<feature type="domain" description="LysM" evidence="2">
    <location>
        <begin position="163"/>
        <end position="207"/>
    </location>
</feature>